<dbReference type="Pfam" id="PF25319">
    <property type="entry name" value="HofO"/>
    <property type="match status" value="1"/>
</dbReference>
<evidence type="ECO:0000259" key="2">
    <source>
        <dbReference type="Pfam" id="PF25319"/>
    </source>
</evidence>
<reference evidence="3" key="2">
    <citation type="submission" date="2020-11" db="EMBL/GenBank/DDBJ databases">
        <authorList>
            <consortium name="NCBI Pathogen Detection Project"/>
        </authorList>
    </citation>
    <scope>NUCLEOTIDE SEQUENCE</scope>
    <source>
        <strain evidence="3">YDC697-2</strain>
    </source>
</reference>
<dbReference type="RefSeq" id="WP_042322877.1">
    <property type="nucleotide sequence ID" value="NZ_CABMNX010000001.1"/>
</dbReference>
<keyword evidence="1" id="KW-0472">Membrane</keyword>
<feature type="domain" description="DNA utilization protein HofO C-terminal" evidence="2">
    <location>
        <begin position="81"/>
        <end position="148"/>
    </location>
</feature>
<keyword evidence="1" id="KW-0812">Transmembrane</keyword>
<organism evidence="3">
    <name type="scientific">Citrobacter farmeri</name>
    <dbReference type="NCBI Taxonomy" id="67824"/>
    <lineage>
        <taxon>Bacteria</taxon>
        <taxon>Pseudomonadati</taxon>
        <taxon>Pseudomonadota</taxon>
        <taxon>Gammaproteobacteria</taxon>
        <taxon>Enterobacterales</taxon>
        <taxon>Enterobacteriaceae</taxon>
        <taxon>Citrobacter</taxon>
    </lineage>
</organism>
<dbReference type="KEGG" id="cfar:CI104_01775"/>
<dbReference type="GeneID" id="92975227"/>
<dbReference type="AlphaFoldDB" id="A0A8H9NZF9"/>
<dbReference type="EMBL" id="DACSDU010000024">
    <property type="protein sequence ID" value="HAT1587987.1"/>
    <property type="molecule type" value="Genomic_DNA"/>
</dbReference>
<proteinExistence type="predicted"/>
<protein>
    <submittedName>
        <fullName evidence="3">DNA utilization protein HofO</fullName>
    </submittedName>
</protein>
<feature type="transmembrane region" description="Helical" evidence="1">
    <location>
        <begin position="20"/>
        <end position="40"/>
    </location>
</feature>
<name>A0A8H9NZF9_9ENTR</name>
<dbReference type="Proteomes" id="UP000864563">
    <property type="component" value="Unassembled WGS sequence"/>
</dbReference>
<reference evidence="3" key="1">
    <citation type="journal article" date="2018" name="Genome Biol.">
        <title>SKESA: strategic k-mer extension for scrupulous assemblies.</title>
        <authorList>
            <person name="Souvorov A."/>
            <person name="Agarwala R."/>
            <person name="Lipman D.J."/>
        </authorList>
    </citation>
    <scope>NUCLEOTIDE SEQUENCE</scope>
    <source>
        <strain evidence="3">YDC697-2</strain>
    </source>
</reference>
<accession>A0A8H9NZF9</accession>
<evidence type="ECO:0000256" key="1">
    <source>
        <dbReference type="SAM" id="Phobius"/>
    </source>
</evidence>
<dbReference type="OrthoDB" id="6564173at2"/>
<gene>
    <name evidence="3" type="ORF">I8Y00_004384</name>
</gene>
<dbReference type="InterPro" id="IPR057522">
    <property type="entry name" value="HofO_C"/>
</dbReference>
<keyword evidence="1" id="KW-1133">Transmembrane helix</keyword>
<comment type="caution">
    <text evidence="3">The sequence shown here is derived from an EMBL/GenBank/DDBJ whole genome shotgun (WGS) entry which is preliminary data.</text>
</comment>
<evidence type="ECO:0000313" key="3">
    <source>
        <dbReference type="EMBL" id="HAT1587987.1"/>
    </source>
</evidence>
<sequence length="152" mass="16739">MIVFFDIWCAFSSRTRVVCWVSWVATLSVFATFFLLFSGIGSGEALHLQRAANRQIKPTLYHLSGALTESQVSLTSQTPPFSPLSIQVPNVQLLHWQPLAQGGELAVKAPWEAMVSLFGYLATRGMAVSGFSLEAENDERVLTLTLEPLHEG</sequence>